<accession>A0A0H0XNX0</accession>
<name>A0A0H0XNX0_9SPHN</name>
<dbReference type="EMBL" id="LBHU01000002">
    <property type="protein sequence ID" value="KLI63647.1"/>
    <property type="molecule type" value="Genomic_DNA"/>
</dbReference>
<dbReference type="STRING" id="874156.GCA_001021555_01746"/>
<keyword evidence="2" id="KW-1185">Reference proteome</keyword>
<reference evidence="1 2" key="1">
    <citation type="submission" date="2015-04" db="EMBL/GenBank/DDBJ databases">
        <title>The draft genome sequence of Erythrobacter marinus HWDM-33.</title>
        <authorList>
            <person name="Zhuang L."/>
            <person name="Liu Y."/>
            <person name="Shao Z."/>
        </authorList>
    </citation>
    <scope>NUCLEOTIDE SEQUENCE [LARGE SCALE GENOMIC DNA]</scope>
    <source>
        <strain evidence="1 2">HWDM-33</strain>
    </source>
</reference>
<protein>
    <submittedName>
        <fullName evidence="1">Uncharacterized protein</fullName>
    </submittedName>
</protein>
<evidence type="ECO:0000313" key="1">
    <source>
        <dbReference type="EMBL" id="KLI63647.1"/>
    </source>
</evidence>
<comment type="caution">
    <text evidence="1">The sequence shown here is derived from an EMBL/GenBank/DDBJ whole genome shotgun (WGS) entry which is preliminary data.</text>
</comment>
<dbReference type="AlphaFoldDB" id="A0A0H0XNX0"/>
<proteinExistence type="predicted"/>
<evidence type="ECO:0000313" key="2">
    <source>
        <dbReference type="Proteomes" id="UP000053455"/>
    </source>
</evidence>
<dbReference type="OrthoDB" id="7206738at2"/>
<organism evidence="1 2">
    <name type="scientific">Aurantiacibacter marinus</name>
    <dbReference type="NCBI Taxonomy" id="874156"/>
    <lineage>
        <taxon>Bacteria</taxon>
        <taxon>Pseudomonadati</taxon>
        <taxon>Pseudomonadota</taxon>
        <taxon>Alphaproteobacteria</taxon>
        <taxon>Sphingomonadales</taxon>
        <taxon>Erythrobacteraceae</taxon>
        <taxon>Aurantiacibacter</taxon>
    </lineage>
</organism>
<dbReference type="Proteomes" id="UP000053455">
    <property type="component" value="Unassembled WGS sequence"/>
</dbReference>
<gene>
    <name evidence="1" type="ORF">AAV99_07865</name>
</gene>
<dbReference type="RefSeq" id="WP_047093460.1">
    <property type="nucleotide sequence ID" value="NZ_LBHU01000002.1"/>
</dbReference>
<dbReference type="PATRIC" id="fig|874156.12.peg.1617"/>
<sequence>MKIHGQRWRYQLANTELYVDNAFSWFGWAQERALVNGKMVQSAGGWLIFRRSFKESWLTPTGDGELTIAMHSAASGIVVEVKLGGAVIEHEELFEATWHGRGGWPSELDWNRTEQFTIFNFLKRD</sequence>